<dbReference type="PANTHER" id="PTHR22916">
    <property type="entry name" value="GLYCOSYLTRANSFERASE"/>
    <property type="match status" value="1"/>
</dbReference>
<feature type="domain" description="Glycosyltransferase 2-like" evidence="2">
    <location>
        <begin position="21"/>
        <end position="142"/>
    </location>
</feature>
<dbReference type="AlphaFoldDB" id="J3CMX1"/>
<evidence type="ECO:0000259" key="2">
    <source>
        <dbReference type="Pfam" id="PF00535"/>
    </source>
</evidence>
<gene>
    <name evidence="3" type="ORF">PMI13_00804</name>
</gene>
<accession>J3CMX1</accession>
<dbReference type="CDD" id="cd00761">
    <property type="entry name" value="Glyco_tranf_GTA_type"/>
    <property type="match status" value="1"/>
</dbReference>
<dbReference type="SUPFAM" id="SSF53448">
    <property type="entry name" value="Nucleotide-diphospho-sugar transferases"/>
    <property type="match status" value="1"/>
</dbReference>
<evidence type="ECO:0000256" key="1">
    <source>
        <dbReference type="SAM" id="Phobius"/>
    </source>
</evidence>
<keyword evidence="1" id="KW-0812">Transmembrane</keyword>
<evidence type="ECO:0000313" key="4">
    <source>
        <dbReference type="Proteomes" id="UP000007509"/>
    </source>
</evidence>
<keyword evidence="4" id="KW-1185">Reference proteome</keyword>
<dbReference type="PANTHER" id="PTHR22916:SF3">
    <property type="entry name" value="UDP-GLCNAC:BETAGAL BETA-1,3-N-ACETYLGLUCOSAMINYLTRANSFERASE-LIKE PROTEIN 1"/>
    <property type="match status" value="1"/>
</dbReference>
<proteinExistence type="predicted"/>
<dbReference type="InterPro" id="IPR001173">
    <property type="entry name" value="Glyco_trans_2-like"/>
</dbReference>
<keyword evidence="1" id="KW-0472">Membrane</keyword>
<evidence type="ECO:0000313" key="3">
    <source>
        <dbReference type="EMBL" id="EJL74924.1"/>
    </source>
</evidence>
<feature type="transmembrane region" description="Helical" evidence="1">
    <location>
        <begin position="250"/>
        <end position="267"/>
    </location>
</feature>
<dbReference type="Proteomes" id="UP000007509">
    <property type="component" value="Unassembled WGS sequence"/>
</dbReference>
<dbReference type="GO" id="GO:0016758">
    <property type="term" value="F:hexosyltransferase activity"/>
    <property type="evidence" value="ECO:0007669"/>
    <property type="project" value="UniProtKB-ARBA"/>
</dbReference>
<dbReference type="Gene3D" id="3.90.550.10">
    <property type="entry name" value="Spore Coat Polysaccharide Biosynthesis Protein SpsA, Chain A"/>
    <property type="match status" value="1"/>
</dbReference>
<dbReference type="InterPro" id="IPR029044">
    <property type="entry name" value="Nucleotide-diphossugar_trans"/>
</dbReference>
<protein>
    <submittedName>
        <fullName evidence="3">Glycosyl transferase</fullName>
    </submittedName>
</protein>
<dbReference type="EMBL" id="AKJY01000012">
    <property type="protein sequence ID" value="EJL74924.1"/>
    <property type="molecule type" value="Genomic_DNA"/>
</dbReference>
<name>J3CMX1_9FLAO</name>
<dbReference type="PATRIC" id="fig|1144316.3.peg.815"/>
<keyword evidence="3" id="KW-0808">Transferase</keyword>
<dbReference type="Pfam" id="PF00535">
    <property type="entry name" value="Glycos_transf_2"/>
    <property type="match status" value="1"/>
</dbReference>
<comment type="caution">
    <text evidence="3">The sequence shown here is derived from an EMBL/GenBank/DDBJ whole genome shotgun (WGS) entry which is preliminary data.</text>
</comment>
<keyword evidence="1" id="KW-1133">Transmembrane helix</keyword>
<organism evidence="3 4">
    <name type="scientific">Chryseobacterium populi</name>
    <dbReference type="NCBI Taxonomy" id="1144316"/>
    <lineage>
        <taxon>Bacteria</taxon>
        <taxon>Pseudomonadati</taxon>
        <taxon>Bacteroidota</taxon>
        <taxon>Flavobacteriia</taxon>
        <taxon>Flavobacteriales</taxon>
        <taxon>Weeksellaceae</taxon>
        <taxon>Chryseobacterium group</taxon>
        <taxon>Chryseobacterium</taxon>
    </lineage>
</organism>
<sequence>MLKEPRHFCHMNSTGKEDKVSIVLPLYNAESTILFSIGSVLDQTYGSWELIIINDGSADNSADVVLEFINGLNAETKDKIIFLTQENKGPSFTRNRGIKSATGQYIAFLDSDDVWVKEKLEWQVYYLKNFNEVGIVSGGFNKAGTGKDFEEIPYYKLLFKNYFLTPTVIIKKEFLEEEDSCFNERKKYSEDQDLWLRLTYKRKGIYLNKVLAKNIVGKANFGESGLSANLDQMHKGEIENLIFQYRQKRISLITLVIVIGFSYLKYYRRIWLARKKNI</sequence>
<reference evidence="3 4" key="1">
    <citation type="journal article" date="2012" name="J. Bacteriol.">
        <title>Twenty-one genome sequences from Pseudomonas species and 19 genome sequences from diverse bacteria isolated from the rhizosphere and endosphere of Populus deltoides.</title>
        <authorList>
            <person name="Brown S.D."/>
            <person name="Utturkar S.M."/>
            <person name="Klingeman D.M."/>
            <person name="Johnson C.M."/>
            <person name="Martin S.L."/>
            <person name="Land M.L."/>
            <person name="Lu T.Y."/>
            <person name="Schadt C.W."/>
            <person name="Doktycz M.J."/>
            <person name="Pelletier D.A."/>
        </authorList>
    </citation>
    <scope>NUCLEOTIDE SEQUENCE [LARGE SCALE GENOMIC DNA]</scope>
    <source>
        <strain evidence="3 4">CF314</strain>
    </source>
</reference>